<dbReference type="SMART" id="SM00409">
    <property type="entry name" value="IG"/>
    <property type="match status" value="8"/>
</dbReference>
<evidence type="ECO:0000256" key="1">
    <source>
        <dbReference type="ARBA" id="ARBA00004479"/>
    </source>
</evidence>
<feature type="domain" description="Ig-like" evidence="8">
    <location>
        <begin position="724"/>
        <end position="810"/>
    </location>
</feature>
<evidence type="ECO:0000259" key="9">
    <source>
        <dbReference type="PROSITE" id="PS50853"/>
    </source>
</evidence>
<feature type="domain" description="Ig-like" evidence="8">
    <location>
        <begin position="331"/>
        <end position="426"/>
    </location>
</feature>
<dbReference type="Pfam" id="PF07679">
    <property type="entry name" value="I-set"/>
    <property type="match status" value="3"/>
</dbReference>
<dbReference type="Proteomes" id="UP001205998">
    <property type="component" value="Unassembled WGS sequence"/>
</dbReference>
<dbReference type="GO" id="GO:0005886">
    <property type="term" value="C:plasma membrane"/>
    <property type="evidence" value="ECO:0007669"/>
    <property type="project" value="TreeGrafter"/>
</dbReference>
<dbReference type="InterPro" id="IPR013783">
    <property type="entry name" value="Ig-like_fold"/>
</dbReference>
<dbReference type="CDD" id="cd00063">
    <property type="entry name" value="FN3"/>
    <property type="match status" value="1"/>
</dbReference>
<dbReference type="PROSITE" id="PS50853">
    <property type="entry name" value="FN3"/>
    <property type="match status" value="1"/>
</dbReference>
<dbReference type="InterPro" id="IPR003598">
    <property type="entry name" value="Ig_sub2"/>
</dbReference>
<evidence type="ECO:0000259" key="8">
    <source>
        <dbReference type="PROSITE" id="PS50835"/>
    </source>
</evidence>
<dbReference type="GO" id="GO:0098609">
    <property type="term" value="P:cell-cell adhesion"/>
    <property type="evidence" value="ECO:0007669"/>
    <property type="project" value="TreeGrafter"/>
</dbReference>
<accession>A0AAD5FU35</accession>
<evidence type="ECO:0000256" key="4">
    <source>
        <dbReference type="ARBA" id="ARBA00023157"/>
    </source>
</evidence>
<dbReference type="PANTHER" id="PTHR11640:SF136">
    <property type="entry name" value="NEPHRIN"/>
    <property type="match status" value="1"/>
</dbReference>
<evidence type="ECO:0000256" key="7">
    <source>
        <dbReference type="SAM" id="Phobius"/>
    </source>
</evidence>
<comment type="caution">
    <text evidence="10">The sequence shown here is derived from an EMBL/GenBank/DDBJ whole genome shotgun (WGS) entry which is preliminary data.</text>
</comment>
<comment type="subcellular location">
    <subcellularLocation>
        <location evidence="1">Membrane</location>
        <topology evidence="1">Single-pass type I membrane protein</topology>
    </subcellularLocation>
</comment>
<keyword evidence="6" id="KW-0393">Immunoglobulin domain</keyword>
<keyword evidence="3 7" id="KW-0472">Membrane</keyword>
<feature type="domain" description="Ig-like" evidence="8">
    <location>
        <begin position="233"/>
        <end position="326"/>
    </location>
</feature>
<feature type="domain" description="Ig-like" evidence="8">
    <location>
        <begin position="819"/>
        <end position="915"/>
    </location>
</feature>
<dbReference type="EMBL" id="MU542898">
    <property type="protein sequence ID" value="KAI5628736.1"/>
    <property type="molecule type" value="Genomic_DNA"/>
</dbReference>
<keyword evidence="7" id="KW-1133">Transmembrane helix</keyword>
<dbReference type="InterPro" id="IPR003961">
    <property type="entry name" value="FN3_dom"/>
</dbReference>
<name>A0AAD5FU35_SILAS</name>
<feature type="transmembrane region" description="Helical" evidence="7">
    <location>
        <begin position="1041"/>
        <end position="1063"/>
    </location>
</feature>
<gene>
    <name evidence="10" type="ORF">C0J50_0070</name>
</gene>
<dbReference type="SUPFAM" id="SSF48726">
    <property type="entry name" value="Immunoglobulin"/>
    <property type="match status" value="9"/>
</dbReference>
<organism evidence="10 11">
    <name type="scientific">Silurus asotus</name>
    <name type="common">Amur catfish</name>
    <name type="synonym">Parasilurus asotus</name>
    <dbReference type="NCBI Taxonomy" id="30991"/>
    <lineage>
        <taxon>Eukaryota</taxon>
        <taxon>Metazoa</taxon>
        <taxon>Chordata</taxon>
        <taxon>Craniata</taxon>
        <taxon>Vertebrata</taxon>
        <taxon>Euteleostomi</taxon>
        <taxon>Actinopterygii</taxon>
        <taxon>Neopterygii</taxon>
        <taxon>Teleostei</taxon>
        <taxon>Ostariophysi</taxon>
        <taxon>Siluriformes</taxon>
        <taxon>Siluridae</taxon>
        <taxon>Silurus</taxon>
    </lineage>
</organism>
<dbReference type="InterPro" id="IPR036179">
    <property type="entry name" value="Ig-like_dom_sf"/>
</dbReference>
<dbReference type="SUPFAM" id="SSF49265">
    <property type="entry name" value="Fibronectin type III"/>
    <property type="match status" value="1"/>
</dbReference>
<dbReference type="SMART" id="SM00408">
    <property type="entry name" value="IGc2"/>
    <property type="match status" value="6"/>
</dbReference>
<evidence type="ECO:0000256" key="3">
    <source>
        <dbReference type="ARBA" id="ARBA00023136"/>
    </source>
</evidence>
<dbReference type="PANTHER" id="PTHR11640">
    <property type="entry name" value="NEPHRIN"/>
    <property type="match status" value="1"/>
</dbReference>
<feature type="domain" description="Ig-like" evidence="8">
    <location>
        <begin position="431"/>
        <end position="524"/>
    </location>
</feature>
<keyword evidence="4" id="KW-1015">Disulfide bond</keyword>
<dbReference type="InterPro" id="IPR036116">
    <property type="entry name" value="FN3_sf"/>
</dbReference>
<dbReference type="Gene3D" id="2.60.40.10">
    <property type="entry name" value="Immunoglobulins"/>
    <property type="match status" value="10"/>
</dbReference>
<dbReference type="InterPro" id="IPR003599">
    <property type="entry name" value="Ig_sub"/>
</dbReference>
<keyword evidence="2" id="KW-0677">Repeat</keyword>
<sequence length="1318" mass="145637">MVTYKNSCDFDEGQIVMSRRLGVCGQQAFRTEPKNVTVRAGATALLKCEVLRASGTVQWVKDGLLLGPHRSLPGHPHYTMTGDEKRGQYYLQIEDVGLDDDSPYECQVGRSETSDPIISRTVWINVQIPPSNPSIVLDSEEPWVEGQEYTVTCIAPDSKPAADATLFKDGEELTDTLSFTMPGSEDKLLNTHTEVKIRPHRSDNGQPLLCKVKNPALSKALETTILMTVYFPPQAPVIEGLRSEEVNAGTHLRLVCLSYGGNPLATLHWTKNDEVLPTIWEMDTVSHKASSTLVMEVKPEDNKVVLRCESVNQVSRSPMVITRTLTVLFEPSNVELSGSSEAIEGTEVNMCCSTSSSNPPVHIRWWLGFKELNTTSFTITEGENGGMMTTSNLTHTVSREENGLLLTCEAFNKGTRFSSIQTKTLSVYYPPQKVWLDAPSEGTLLRSGMTIQLVCFSSGGNPTGRLTWFKNGKVVQVPSKNIESERGVSRELLLTLQPSDNLAKYRCDATNEAKKVRSAEIKLQVQYPAVSLKIVVKQKVLRAGQTVRMDCLAGSSNPKVNISWSLGPISLLGEENAVKKSVYGGVSVSSTLSLPLSSHLHGRRLTCQAFSAALSERVNTFHTLNVLFPPEFAEDQASLVEAIEDDFAALPVKVSANPDDISCEWMFRGEKVLRDRDSRYHFSESWGLEIWNVTRRDTGVYTVECSNAEGKNKSNIKLDVHYPPSVKMKADPVNVNIGDTADLFCIADANPVTDNMFSWKWMGEGEIDGLGEMTQDESTGLLTIYKVTRVQAGPYQCTANNGIVPQASVVGQLVVNFAPELQKGAQWRKVASRGDGTTDADVLCQAEGVPRVQFSWAKNGIPLDYNNPRYLEKTVKEGAIHTSTLTVVNVSAALDYAVFTCTARNSLGEDTFNIQLLSTNYPDPPSDLKLLSVSSNSVTLEWMPGFDGGLIQNFRVRYRWAGSASYQYVDVFPPRSTVYTVSGLKPSTIYNFSVNAINSMGESSYADRGAVLTVTTLDPDPAPGEPHPEAPEREEGPAIPVYVIVILVGVFLVCNAFGFFLLVRWKKGRILKEGAGSFSGDKRSDEGSSVSSREPINISAHRTLLINTSSDPDSSSSVYESYGGSYHYYYPTEAYSPALYTHLETPEKLDSRHITNPISHDYEEVRDFGPYQDLFGSNVPHASAQTFGADASGTIPASIYEDKWFTAADLDPASGVYNSIAYRRRKNSELPFELRAVLESAKLKADMEHRFLIVFSLRSWNWRIRMMMMLLITAEIIPLRKSHTEGIKGYLTKKESDGVLHQMTWSPQSPDLNPIEMV</sequence>
<evidence type="ECO:0000256" key="5">
    <source>
        <dbReference type="ARBA" id="ARBA00023180"/>
    </source>
</evidence>
<evidence type="ECO:0000313" key="11">
    <source>
        <dbReference type="Proteomes" id="UP001205998"/>
    </source>
</evidence>
<dbReference type="FunFam" id="2.60.40.10:FF:000719">
    <property type="entry name" value="nephrin isoform X1"/>
    <property type="match status" value="1"/>
</dbReference>
<dbReference type="SMART" id="SM00060">
    <property type="entry name" value="FN3"/>
    <property type="match status" value="1"/>
</dbReference>
<dbReference type="GO" id="GO:0005911">
    <property type="term" value="C:cell-cell junction"/>
    <property type="evidence" value="ECO:0007669"/>
    <property type="project" value="TreeGrafter"/>
</dbReference>
<dbReference type="Pfam" id="PF08205">
    <property type="entry name" value="C2-set_2"/>
    <property type="match status" value="4"/>
</dbReference>
<dbReference type="Pfam" id="PF13927">
    <property type="entry name" value="Ig_3"/>
    <property type="match status" value="1"/>
</dbReference>
<dbReference type="InterPro" id="IPR051275">
    <property type="entry name" value="Cell_adhesion_signaling"/>
</dbReference>
<evidence type="ECO:0000256" key="2">
    <source>
        <dbReference type="ARBA" id="ARBA00022737"/>
    </source>
</evidence>
<reference evidence="10" key="1">
    <citation type="submission" date="2018-07" db="EMBL/GenBank/DDBJ databases">
        <title>Comparative genomics of catfishes provides insights into carnivory and benthic adaptation.</title>
        <authorList>
            <person name="Zhang Y."/>
            <person name="Wang D."/>
            <person name="Peng Z."/>
            <person name="Zheng S."/>
            <person name="Shao F."/>
            <person name="Tao W."/>
        </authorList>
    </citation>
    <scope>NUCLEOTIDE SEQUENCE</scope>
    <source>
        <strain evidence="10">Chongqing</strain>
    </source>
</reference>
<feature type="domain" description="Fibronectin type-III" evidence="9">
    <location>
        <begin position="924"/>
        <end position="1019"/>
    </location>
</feature>
<feature type="domain" description="Ig-like" evidence="8">
    <location>
        <begin position="133"/>
        <end position="222"/>
    </location>
</feature>
<evidence type="ECO:0000256" key="6">
    <source>
        <dbReference type="ARBA" id="ARBA00023319"/>
    </source>
</evidence>
<keyword evidence="5" id="KW-0325">Glycoprotein</keyword>
<dbReference type="InterPro" id="IPR007110">
    <property type="entry name" value="Ig-like_dom"/>
</dbReference>
<dbReference type="InterPro" id="IPR013162">
    <property type="entry name" value="CD80_C2-set"/>
</dbReference>
<feature type="domain" description="Ig-like" evidence="8">
    <location>
        <begin position="27"/>
        <end position="119"/>
    </location>
</feature>
<dbReference type="Pfam" id="PF00041">
    <property type="entry name" value="fn3"/>
    <property type="match status" value="1"/>
</dbReference>
<evidence type="ECO:0000313" key="10">
    <source>
        <dbReference type="EMBL" id="KAI5628736.1"/>
    </source>
</evidence>
<dbReference type="FunFam" id="2.60.40.10:FF:000405">
    <property type="entry name" value="nephrin isoform X1"/>
    <property type="match status" value="1"/>
</dbReference>
<dbReference type="GO" id="GO:0050839">
    <property type="term" value="F:cell adhesion molecule binding"/>
    <property type="evidence" value="ECO:0007669"/>
    <property type="project" value="TreeGrafter"/>
</dbReference>
<protein>
    <submittedName>
        <fullName evidence="10">Nephrin isoform X1</fullName>
    </submittedName>
</protein>
<proteinExistence type="predicted"/>
<keyword evidence="7" id="KW-0812">Transmembrane</keyword>
<dbReference type="InterPro" id="IPR013098">
    <property type="entry name" value="Ig_I-set"/>
</dbReference>
<keyword evidence="11" id="KW-1185">Reference proteome</keyword>
<dbReference type="PROSITE" id="PS50835">
    <property type="entry name" value="IG_LIKE"/>
    <property type="match status" value="8"/>
</dbReference>
<feature type="domain" description="Ig-like" evidence="8">
    <location>
        <begin position="528"/>
        <end position="619"/>
    </location>
</feature>